<dbReference type="InterPro" id="IPR046341">
    <property type="entry name" value="SET_dom_sf"/>
</dbReference>
<dbReference type="EMBL" id="CAXAMN010005469">
    <property type="protein sequence ID" value="CAK9013923.1"/>
    <property type="molecule type" value="Genomic_DNA"/>
</dbReference>
<name>A0ABP0JI95_9DINO</name>
<dbReference type="CDD" id="cd10527">
    <property type="entry name" value="SET_LSMT"/>
    <property type="match status" value="1"/>
</dbReference>
<dbReference type="SUPFAM" id="SSF82199">
    <property type="entry name" value="SET domain"/>
    <property type="match status" value="1"/>
</dbReference>
<accession>A0ABP0JI95</accession>
<reference evidence="2 3" key="1">
    <citation type="submission" date="2024-02" db="EMBL/GenBank/DDBJ databases">
        <authorList>
            <person name="Chen Y."/>
            <person name="Shah S."/>
            <person name="Dougan E. K."/>
            <person name="Thang M."/>
            <person name="Chan C."/>
        </authorList>
    </citation>
    <scope>NUCLEOTIDE SEQUENCE [LARGE SCALE GENOMIC DNA]</scope>
</reference>
<evidence type="ECO:0000313" key="2">
    <source>
        <dbReference type="EMBL" id="CAK9013923.1"/>
    </source>
</evidence>
<gene>
    <name evidence="2" type="ORF">CCMP2556_LOCUS11476</name>
</gene>
<dbReference type="PANTHER" id="PTHR35609">
    <property type="entry name" value="MACRO DOMAIN-CONTAINING PROTEIN"/>
    <property type="match status" value="1"/>
</dbReference>
<evidence type="ECO:0008006" key="4">
    <source>
        <dbReference type="Google" id="ProtNLM"/>
    </source>
</evidence>
<proteinExistence type="predicted"/>
<dbReference type="Gene3D" id="3.90.1410.10">
    <property type="entry name" value="set domain protein methyltransferase, domain 1"/>
    <property type="match status" value="1"/>
</dbReference>
<comment type="caution">
    <text evidence="2">The sequence shown here is derived from an EMBL/GenBank/DDBJ whole genome shotgun (WGS) entry which is preliminary data.</text>
</comment>
<protein>
    <recommendedName>
        <fullName evidence="4">SET domain-containing protein</fullName>
    </recommendedName>
</protein>
<feature type="compositionally biased region" description="Basic and acidic residues" evidence="1">
    <location>
        <begin position="196"/>
        <end position="206"/>
    </location>
</feature>
<evidence type="ECO:0000256" key="1">
    <source>
        <dbReference type="SAM" id="MobiDB-lite"/>
    </source>
</evidence>
<organism evidence="2 3">
    <name type="scientific">Durusdinium trenchii</name>
    <dbReference type="NCBI Taxonomy" id="1381693"/>
    <lineage>
        <taxon>Eukaryota</taxon>
        <taxon>Sar</taxon>
        <taxon>Alveolata</taxon>
        <taxon>Dinophyceae</taxon>
        <taxon>Suessiales</taxon>
        <taxon>Symbiodiniaceae</taxon>
        <taxon>Durusdinium</taxon>
    </lineage>
</organism>
<feature type="region of interest" description="Disordered" evidence="1">
    <location>
        <begin position="196"/>
        <end position="249"/>
    </location>
</feature>
<evidence type="ECO:0000313" key="3">
    <source>
        <dbReference type="Proteomes" id="UP001642484"/>
    </source>
</evidence>
<dbReference type="Proteomes" id="UP001642484">
    <property type="component" value="Unassembled WGS sequence"/>
</dbReference>
<sequence length="717" mass="77880">MPRLEAQVSSRLERLTETAKKKRIDPDRLLWAFDLVSTRAVGAEINACALIPGVDLANHSPRPNADLSVAGSPGHRTGRATVLHGKVWEHGSAGLVAARDLNAGEAVRISYGKYPNQRFLLDYGFSLGDDNPLGDEEKVPKEANADRIELQGFFEFNPEHVPRQLLLDVHLGAPDLAERLGGAVDSGSVAPVRQLRLGDRPSRSRDTAATLERLPPSGRRRPSLENAYSSPSPAPAPPTPQGAGDVSQLQEWRSIRGAALDPTPCLTRFVVSKAAKSGGTVSDLDGEIAATLEAFEVPTMNTEEPYGARRHPVEVMEVMEVMVDRDGFVLRRWIGPPQETLEILDAFGIARQCLCKSGVYRLLAHGGAGESVAREERRGTYHFDVSTGKLTEADETMGYFSAEHLEIETPLMLERAADAHLPVVSIMSSEVMVEIQKPEHAGAFIVIPSQFNGVEFPSHCSVVESVEEYKYDHTGGPCAQLAVHPGIAQFLLDNAATDRRFGGLDATRELVRMVNSSLEEHGLRSKKQMFQVLNGYLKMPVPDSDAVASLVLSALQQHLSELRLPCTRSAVACGLQPCKTKFSGETHRVNLVYASAVPVNAYVNGIGAVQKGFGDEQLHSFQRSLAELFLVAQYLGALQLAAKDAVAKEQQSKGSKSKVLLMPLGGGVFKNSWESIVKSIALAVELCKDLELLDIHVLAPEQSEISDRAKSSGSFFR</sequence>
<dbReference type="PANTHER" id="PTHR35609:SF1">
    <property type="entry name" value="MACRO DOMAIN-CONTAINING PROTEIN"/>
    <property type="match status" value="1"/>
</dbReference>
<keyword evidence="3" id="KW-1185">Reference proteome</keyword>